<sequence length="297" mass="34508">MSNNKPAITLLMCNYNNAHYLKKGIESVLNQTFKNFELLILDDCSTDESVAIIQEYVPTDDRISFYQQKQNGGYGQAIYDSINLAKADYVGIIDPDDALTPDALEVMLGRLNEKPQLVGLYSQHWICDKDLNPVEICKTSTKIPEGTTYLEYGKSAMTHFFVFNRLKFIENGNIDRTMRNALDQDWYYKVEEVGEVDFVEKPLYYYRISPTGISQGFKKSYITYRDHHIIKERALDRRGVKGKKRNDILNKSKSEVMYKKFNYLLNEKSPRFIIPLIECFYRSPISTAQAILYKIKK</sequence>
<evidence type="ECO:0000313" key="3">
    <source>
        <dbReference type="Proteomes" id="UP000199149"/>
    </source>
</evidence>
<dbReference type="InterPro" id="IPR001173">
    <property type="entry name" value="Glyco_trans_2-like"/>
</dbReference>
<dbReference type="GO" id="GO:0016758">
    <property type="term" value="F:hexosyltransferase activity"/>
    <property type="evidence" value="ECO:0007669"/>
    <property type="project" value="UniProtKB-ARBA"/>
</dbReference>
<keyword evidence="3" id="KW-1185">Reference proteome</keyword>
<dbReference type="PANTHER" id="PTHR22916:SF3">
    <property type="entry name" value="UDP-GLCNAC:BETAGAL BETA-1,3-N-ACETYLGLUCOSAMINYLTRANSFERASE-LIKE PROTEIN 1"/>
    <property type="match status" value="1"/>
</dbReference>
<dbReference type="SUPFAM" id="SSF53448">
    <property type="entry name" value="Nucleotide-diphospho-sugar transferases"/>
    <property type="match status" value="1"/>
</dbReference>
<dbReference type="InterPro" id="IPR029044">
    <property type="entry name" value="Nucleotide-diphossugar_trans"/>
</dbReference>
<protein>
    <submittedName>
        <fullName evidence="2">Glycosyl transferase family 2</fullName>
    </submittedName>
</protein>
<evidence type="ECO:0000259" key="1">
    <source>
        <dbReference type="Pfam" id="PF00535"/>
    </source>
</evidence>
<dbReference type="Gene3D" id="3.90.550.10">
    <property type="entry name" value="Spore Coat Polysaccharide Biosynthesis Protein SpsA, Chain A"/>
    <property type="match status" value="1"/>
</dbReference>
<keyword evidence="2" id="KW-0808">Transferase</keyword>
<dbReference type="STRING" id="684065.SAMN05421738_105116"/>
<dbReference type="AlphaFoldDB" id="A0A1I4VG07"/>
<evidence type="ECO:0000313" key="2">
    <source>
        <dbReference type="EMBL" id="SFN00023.1"/>
    </source>
</evidence>
<dbReference type="Proteomes" id="UP000199149">
    <property type="component" value="Unassembled WGS sequence"/>
</dbReference>
<dbReference type="EMBL" id="FOUZ01000005">
    <property type="protein sequence ID" value="SFN00023.1"/>
    <property type="molecule type" value="Genomic_DNA"/>
</dbReference>
<dbReference type="Pfam" id="PF00535">
    <property type="entry name" value="Glycos_transf_2"/>
    <property type="match status" value="1"/>
</dbReference>
<feature type="domain" description="Glycosyltransferase 2-like" evidence="1">
    <location>
        <begin position="10"/>
        <end position="118"/>
    </location>
</feature>
<name>A0A1I4VG07_9FLAO</name>
<organism evidence="2 3">
    <name type="scientific">Algoriella xinjiangensis</name>
    <dbReference type="NCBI Taxonomy" id="684065"/>
    <lineage>
        <taxon>Bacteria</taxon>
        <taxon>Pseudomonadati</taxon>
        <taxon>Bacteroidota</taxon>
        <taxon>Flavobacteriia</taxon>
        <taxon>Flavobacteriales</taxon>
        <taxon>Weeksellaceae</taxon>
        <taxon>Algoriella</taxon>
    </lineage>
</organism>
<gene>
    <name evidence="2" type="ORF">SAMN05421738_105116</name>
</gene>
<dbReference type="RefSeq" id="WP_092907513.1">
    <property type="nucleotide sequence ID" value="NZ_FOUZ01000005.1"/>
</dbReference>
<dbReference type="PANTHER" id="PTHR22916">
    <property type="entry name" value="GLYCOSYLTRANSFERASE"/>
    <property type="match status" value="1"/>
</dbReference>
<accession>A0A1I4VG07</accession>
<proteinExistence type="predicted"/>
<dbReference type="OrthoDB" id="635429at2"/>
<reference evidence="3" key="1">
    <citation type="submission" date="2016-10" db="EMBL/GenBank/DDBJ databases">
        <authorList>
            <person name="Varghese N."/>
            <person name="Submissions S."/>
        </authorList>
    </citation>
    <scope>NUCLEOTIDE SEQUENCE [LARGE SCALE GENOMIC DNA]</scope>
    <source>
        <strain evidence="3">XJ109</strain>
    </source>
</reference>